<evidence type="ECO:0000256" key="3">
    <source>
        <dbReference type="SAM" id="MobiDB-lite"/>
    </source>
</evidence>
<dbReference type="EMBL" id="MU857111">
    <property type="protein sequence ID" value="KAK4149936.1"/>
    <property type="molecule type" value="Genomic_DNA"/>
</dbReference>
<name>A0AAN6VFL7_9PEZI</name>
<feature type="domain" description="F-box" evidence="4">
    <location>
        <begin position="54"/>
        <end position="100"/>
    </location>
</feature>
<evidence type="ECO:0000256" key="2">
    <source>
        <dbReference type="ARBA" id="ARBA00022786"/>
    </source>
</evidence>
<comment type="caution">
    <text evidence="5">The sequence shown here is derived from an EMBL/GenBank/DDBJ whole genome shotgun (WGS) entry which is preliminary data.</text>
</comment>
<evidence type="ECO:0000313" key="6">
    <source>
        <dbReference type="Proteomes" id="UP001302745"/>
    </source>
</evidence>
<accession>A0AAN6VFL7</accession>
<evidence type="ECO:0000256" key="1">
    <source>
        <dbReference type="ARBA" id="ARBA00004906"/>
    </source>
</evidence>
<feature type="region of interest" description="Disordered" evidence="3">
    <location>
        <begin position="1"/>
        <end position="48"/>
    </location>
</feature>
<dbReference type="Proteomes" id="UP001302745">
    <property type="component" value="Unassembled WGS sequence"/>
</dbReference>
<dbReference type="InterPro" id="IPR045048">
    <property type="entry name" value="FBXO31/39"/>
</dbReference>
<gene>
    <name evidence="5" type="ORF">C8A00DRAFT_37467</name>
</gene>
<dbReference type="InterPro" id="IPR036047">
    <property type="entry name" value="F-box-like_dom_sf"/>
</dbReference>
<dbReference type="PANTHER" id="PTHR10706">
    <property type="entry name" value="F-BOX FAMILY PROTEIN"/>
    <property type="match status" value="1"/>
</dbReference>
<dbReference type="PROSITE" id="PS50181">
    <property type="entry name" value="FBOX"/>
    <property type="match status" value="1"/>
</dbReference>
<sequence>MTGTTPANGNGLPVPTSPGSVDEDVTHARHALSDLTLNSSPRNEKGKEKAKTTACRLVALPAELIAIILEYLVPLDLNHVAATCRALYRHATVDRLWQAHVQDNVPGQLVTSSHPCATFRDLYRAHDPRWFLPKYKIWFADEGFAGQLVVTRYSQQQGCIKGHVLVAYNTDHSLHVWEDHSQTIIAAFSPVVSLHVEIPAIQLSAHPNQDPYEDQAQSQQSREGRNFQPEIYMGVNTGGGLHRSFIHARHLSPEDASTRYRPHFPYGQIWPPPLLPAPHRVQGAGLERPMFLRPRDRANSRGEVYQRAFRIHKWFDNPSTHGADYNPLGSRRPAVYFTGNNMRELTQYNPPPGVLTRRVNIAEAISTYATLDPELYTPTPTKPFRGIWVGDYGPHGCEFIWIHQPDDDDDDMFDPESIARYADESDEAYAARKHDATIYRGRLEAIKLTGDSNVPRGEYSFIVDDLGGIGFLRVAHEPPFEGVRVVKSRGHLASQGFTMASDGGVRTDDYVPSQLFLISPDRLAQNWITMSRVTLFQRVDIDGLLVPE</sequence>
<keyword evidence="2" id="KW-0833">Ubl conjugation pathway</keyword>
<dbReference type="SUPFAM" id="SSF81383">
    <property type="entry name" value="F-box domain"/>
    <property type="match status" value="1"/>
</dbReference>
<dbReference type="AlphaFoldDB" id="A0AAN6VFL7"/>
<dbReference type="Gene3D" id="1.20.1280.50">
    <property type="match status" value="1"/>
</dbReference>
<dbReference type="PANTHER" id="PTHR10706:SF130">
    <property type="entry name" value="F-BOX ONLY PROTEIN 31"/>
    <property type="match status" value="1"/>
</dbReference>
<evidence type="ECO:0000313" key="5">
    <source>
        <dbReference type="EMBL" id="KAK4149936.1"/>
    </source>
</evidence>
<reference evidence="5" key="1">
    <citation type="journal article" date="2023" name="Mol. Phylogenet. Evol.">
        <title>Genome-scale phylogeny and comparative genomics of the fungal order Sordariales.</title>
        <authorList>
            <person name="Hensen N."/>
            <person name="Bonometti L."/>
            <person name="Westerberg I."/>
            <person name="Brannstrom I.O."/>
            <person name="Guillou S."/>
            <person name="Cros-Aarteil S."/>
            <person name="Calhoun S."/>
            <person name="Haridas S."/>
            <person name="Kuo A."/>
            <person name="Mondo S."/>
            <person name="Pangilinan J."/>
            <person name="Riley R."/>
            <person name="LaButti K."/>
            <person name="Andreopoulos B."/>
            <person name="Lipzen A."/>
            <person name="Chen C."/>
            <person name="Yan M."/>
            <person name="Daum C."/>
            <person name="Ng V."/>
            <person name="Clum A."/>
            <person name="Steindorff A."/>
            <person name="Ohm R.A."/>
            <person name="Martin F."/>
            <person name="Silar P."/>
            <person name="Natvig D.O."/>
            <person name="Lalanne C."/>
            <person name="Gautier V."/>
            <person name="Ament-Velasquez S.L."/>
            <person name="Kruys A."/>
            <person name="Hutchinson M.I."/>
            <person name="Powell A.J."/>
            <person name="Barry K."/>
            <person name="Miller A.N."/>
            <person name="Grigoriev I.V."/>
            <person name="Debuchy R."/>
            <person name="Gladieux P."/>
            <person name="Hiltunen Thoren M."/>
            <person name="Johannesson H."/>
        </authorList>
    </citation>
    <scope>NUCLEOTIDE SEQUENCE</scope>
    <source>
        <strain evidence="5">CBS 538.74</strain>
    </source>
</reference>
<evidence type="ECO:0000259" key="4">
    <source>
        <dbReference type="PROSITE" id="PS50181"/>
    </source>
</evidence>
<proteinExistence type="predicted"/>
<reference evidence="5" key="2">
    <citation type="submission" date="2023-05" db="EMBL/GenBank/DDBJ databases">
        <authorList>
            <consortium name="Lawrence Berkeley National Laboratory"/>
            <person name="Steindorff A."/>
            <person name="Hensen N."/>
            <person name="Bonometti L."/>
            <person name="Westerberg I."/>
            <person name="Brannstrom I.O."/>
            <person name="Guillou S."/>
            <person name="Cros-Aarteil S."/>
            <person name="Calhoun S."/>
            <person name="Haridas S."/>
            <person name="Kuo A."/>
            <person name="Mondo S."/>
            <person name="Pangilinan J."/>
            <person name="Riley R."/>
            <person name="Labutti K."/>
            <person name="Andreopoulos B."/>
            <person name="Lipzen A."/>
            <person name="Chen C."/>
            <person name="Yanf M."/>
            <person name="Daum C."/>
            <person name="Ng V."/>
            <person name="Clum A."/>
            <person name="Ohm R."/>
            <person name="Martin F."/>
            <person name="Silar P."/>
            <person name="Natvig D."/>
            <person name="Lalanne C."/>
            <person name="Gautier V."/>
            <person name="Ament-Velasquez S.L."/>
            <person name="Kruys A."/>
            <person name="Hutchinson M.I."/>
            <person name="Powell A.J."/>
            <person name="Barry K."/>
            <person name="Miller A.N."/>
            <person name="Grigoriev I.V."/>
            <person name="Debuchy R."/>
            <person name="Gladieux P."/>
            <person name="Thoren M.H."/>
            <person name="Johannesson H."/>
        </authorList>
    </citation>
    <scope>NUCLEOTIDE SEQUENCE</scope>
    <source>
        <strain evidence="5">CBS 538.74</strain>
    </source>
</reference>
<dbReference type="Pfam" id="PF12014">
    <property type="entry name" value="Cyclin_D1_bind"/>
    <property type="match status" value="1"/>
</dbReference>
<dbReference type="InterPro" id="IPR001810">
    <property type="entry name" value="F-box_dom"/>
</dbReference>
<protein>
    <submittedName>
        <fullName evidence="5">Protein executer 2, chloroplastic</fullName>
    </submittedName>
</protein>
<comment type="pathway">
    <text evidence="1">Protein modification; protein ubiquitination.</text>
</comment>
<keyword evidence="6" id="KW-1185">Reference proteome</keyword>
<dbReference type="Pfam" id="PF12937">
    <property type="entry name" value="F-box-like"/>
    <property type="match status" value="1"/>
</dbReference>
<organism evidence="5 6">
    <name type="scientific">Chaetomidium leptoderma</name>
    <dbReference type="NCBI Taxonomy" id="669021"/>
    <lineage>
        <taxon>Eukaryota</taxon>
        <taxon>Fungi</taxon>
        <taxon>Dikarya</taxon>
        <taxon>Ascomycota</taxon>
        <taxon>Pezizomycotina</taxon>
        <taxon>Sordariomycetes</taxon>
        <taxon>Sordariomycetidae</taxon>
        <taxon>Sordariales</taxon>
        <taxon>Chaetomiaceae</taxon>
        <taxon>Chaetomidium</taxon>
    </lineage>
</organism>